<dbReference type="SUPFAM" id="SSF53474">
    <property type="entry name" value="alpha/beta-Hydrolases"/>
    <property type="match status" value="2"/>
</dbReference>
<feature type="domain" description="Serine aminopeptidase S33" evidence="1">
    <location>
        <begin position="40"/>
        <end position="260"/>
    </location>
</feature>
<protein>
    <recommendedName>
        <fullName evidence="1">Serine aminopeptidase S33 domain-containing protein</fullName>
    </recommendedName>
</protein>
<dbReference type="InterPro" id="IPR022742">
    <property type="entry name" value="Hydrolase_4"/>
</dbReference>
<reference evidence="2 3" key="1">
    <citation type="submission" date="2016-04" db="EMBL/GenBank/DDBJ databases">
        <title>The genome of Intoshia linei affirms orthonectids as highly simplified spiralians.</title>
        <authorList>
            <person name="Mikhailov K.V."/>
            <person name="Slusarev G.S."/>
            <person name="Nikitin M.A."/>
            <person name="Logacheva M.D."/>
            <person name="Penin A."/>
            <person name="Aleoshin V."/>
            <person name="Panchin Y.V."/>
        </authorList>
    </citation>
    <scope>NUCLEOTIDE SEQUENCE [LARGE SCALE GENOMIC DNA]</scope>
    <source>
        <strain evidence="2">Intl2013</strain>
        <tissue evidence="2">Whole animal</tissue>
    </source>
</reference>
<dbReference type="PANTHER" id="PTHR11614">
    <property type="entry name" value="PHOSPHOLIPASE-RELATED"/>
    <property type="match status" value="1"/>
</dbReference>
<sequence length="535" mass="61532">MKNSFLNNSDNFYSLEHDKETLFCRFRISEKAKQNLDVIKLIVLVLHGYGEHSEFYTWLLSEYKRNENVAFFTHDHYGHGKSSGPRNCIDNFKRYLNDVDFHINEITKIIKADKILLIGHSMGGLMACHYAIQYPQKVTSMILISPCFDIKMVGKRGIMQNLLFFISYFTKSAKTLLPLDPNTLTHNEDQVKRYVSDPLVYHDNISYRILAEISKSINYVVENADKINIPYYLVHGTKDEICPIEGSYKFHTKTESNTKIMKGCVELLVPATLADNSNRGCCTGTARLFGMSDPAKKNFDRIKLVVFILHGCNEHTEYYNWMMEQNDDSIAYFTHDHYGHGRSSGKKNYVSSFNRYIDDVKFHIDQIMNILKIDKILLVGHSMGGLIATHYVLKYPKNIIGMILIAPCFYISHVGKRSLMQYLVIAISNISKSARIPALADKTDISHDQEHVKKYRSDPFVFHATITFSLLAELCKAINYAMDNAHKINVPYYIVHGTKDNICPIEGSYRFHKLTNSINKNLKFKGHIMKFTDLS</sequence>
<dbReference type="InterPro" id="IPR029058">
    <property type="entry name" value="AB_hydrolase_fold"/>
</dbReference>
<name>A0A177B8B6_9BILA</name>
<dbReference type="PRINTS" id="PR00111">
    <property type="entry name" value="ABHYDROLASE"/>
</dbReference>
<evidence type="ECO:0000313" key="2">
    <source>
        <dbReference type="EMBL" id="OAF70506.1"/>
    </source>
</evidence>
<comment type="caution">
    <text evidence="2">The sequence shown here is derived from an EMBL/GenBank/DDBJ whole genome shotgun (WGS) entry which is preliminary data.</text>
</comment>
<dbReference type="Gene3D" id="3.40.50.1820">
    <property type="entry name" value="alpha/beta hydrolase"/>
    <property type="match status" value="2"/>
</dbReference>
<evidence type="ECO:0000259" key="1">
    <source>
        <dbReference type="Pfam" id="PF12146"/>
    </source>
</evidence>
<keyword evidence="3" id="KW-1185">Reference proteome</keyword>
<dbReference type="EMBL" id="LWCA01000140">
    <property type="protein sequence ID" value="OAF70506.1"/>
    <property type="molecule type" value="Genomic_DNA"/>
</dbReference>
<dbReference type="InterPro" id="IPR051044">
    <property type="entry name" value="MAG_DAG_Lipase"/>
</dbReference>
<organism evidence="2 3">
    <name type="scientific">Intoshia linei</name>
    <dbReference type="NCBI Taxonomy" id="1819745"/>
    <lineage>
        <taxon>Eukaryota</taxon>
        <taxon>Metazoa</taxon>
        <taxon>Spiralia</taxon>
        <taxon>Lophotrochozoa</taxon>
        <taxon>Mesozoa</taxon>
        <taxon>Orthonectida</taxon>
        <taxon>Rhopaluridae</taxon>
        <taxon>Intoshia</taxon>
    </lineage>
</organism>
<gene>
    <name evidence="2" type="ORF">A3Q56_01750</name>
</gene>
<dbReference type="InterPro" id="IPR000073">
    <property type="entry name" value="AB_hydrolase_1"/>
</dbReference>
<accession>A0A177B8B6</accession>
<dbReference type="Proteomes" id="UP000078046">
    <property type="component" value="Unassembled WGS sequence"/>
</dbReference>
<dbReference type="Pfam" id="PF12146">
    <property type="entry name" value="Hydrolase_4"/>
    <property type="match status" value="2"/>
</dbReference>
<feature type="domain" description="Serine aminopeptidase S33" evidence="1">
    <location>
        <begin position="302"/>
        <end position="524"/>
    </location>
</feature>
<dbReference type="FunFam" id="3.40.50.1820:FF:000117">
    <property type="entry name" value="Monoglyceride lipase, putative"/>
    <property type="match status" value="2"/>
</dbReference>
<proteinExistence type="predicted"/>
<dbReference type="OrthoDB" id="2498029at2759"/>
<evidence type="ECO:0000313" key="3">
    <source>
        <dbReference type="Proteomes" id="UP000078046"/>
    </source>
</evidence>
<dbReference type="AlphaFoldDB" id="A0A177B8B6"/>